<evidence type="ECO:0000313" key="3">
    <source>
        <dbReference type="Proteomes" id="UP001187343"/>
    </source>
</evidence>
<dbReference type="EMBL" id="JAUYZG010000025">
    <property type="protein sequence ID" value="KAK2867111.1"/>
    <property type="molecule type" value="Genomic_DNA"/>
</dbReference>
<protein>
    <submittedName>
        <fullName evidence="2">Uncharacterized protein</fullName>
    </submittedName>
</protein>
<feature type="compositionally biased region" description="Polar residues" evidence="1">
    <location>
        <begin position="91"/>
        <end position="109"/>
    </location>
</feature>
<name>A0AA88NZ78_9TELE</name>
<keyword evidence="3" id="KW-1185">Reference proteome</keyword>
<accession>A0AA88NZ78</accession>
<evidence type="ECO:0000313" key="2">
    <source>
        <dbReference type="EMBL" id="KAK2867111.1"/>
    </source>
</evidence>
<evidence type="ECO:0000256" key="1">
    <source>
        <dbReference type="SAM" id="MobiDB-lite"/>
    </source>
</evidence>
<feature type="region of interest" description="Disordered" evidence="1">
    <location>
        <begin position="1"/>
        <end position="37"/>
    </location>
</feature>
<feature type="compositionally biased region" description="Basic and acidic residues" evidence="1">
    <location>
        <begin position="15"/>
        <end position="25"/>
    </location>
</feature>
<dbReference type="AlphaFoldDB" id="A0AA88NZ78"/>
<reference evidence="2" key="1">
    <citation type="submission" date="2023-08" db="EMBL/GenBank/DDBJ databases">
        <title>Chromosome-level Genome Assembly of mud carp (Cirrhinus molitorella).</title>
        <authorList>
            <person name="Liu H."/>
        </authorList>
    </citation>
    <scope>NUCLEOTIDE SEQUENCE</scope>
    <source>
        <strain evidence="2">Prfri</strain>
        <tissue evidence="2">Muscle</tissue>
    </source>
</reference>
<organism evidence="2 3">
    <name type="scientific">Cirrhinus molitorella</name>
    <name type="common">mud carp</name>
    <dbReference type="NCBI Taxonomy" id="172907"/>
    <lineage>
        <taxon>Eukaryota</taxon>
        <taxon>Metazoa</taxon>
        <taxon>Chordata</taxon>
        <taxon>Craniata</taxon>
        <taxon>Vertebrata</taxon>
        <taxon>Euteleostomi</taxon>
        <taxon>Actinopterygii</taxon>
        <taxon>Neopterygii</taxon>
        <taxon>Teleostei</taxon>
        <taxon>Ostariophysi</taxon>
        <taxon>Cypriniformes</taxon>
        <taxon>Cyprinidae</taxon>
        <taxon>Labeoninae</taxon>
        <taxon>Labeonini</taxon>
        <taxon>Cirrhinus</taxon>
    </lineage>
</organism>
<comment type="caution">
    <text evidence="2">The sequence shown here is derived from an EMBL/GenBank/DDBJ whole genome shotgun (WGS) entry which is preliminary data.</text>
</comment>
<feature type="region of interest" description="Disordered" evidence="1">
    <location>
        <begin position="79"/>
        <end position="122"/>
    </location>
</feature>
<sequence length="122" mass="12763">MRIKCVAAVANSRSGTDDGEREAELHQSPSFSAVPPSPAKRVCVCHSGGRESRPPAGPHLGNAKTKRLWVEEEETWRGIERGKRGERTRASPPQQCSCPAGSGKTTAGSCTAVPGVGPVTSA</sequence>
<gene>
    <name evidence="2" type="ORF">Q8A67_025228</name>
</gene>
<proteinExistence type="predicted"/>
<dbReference type="Proteomes" id="UP001187343">
    <property type="component" value="Unassembled WGS sequence"/>
</dbReference>
<feature type="compositionally biased region" description="Basic and acidic residues" evidence="1">
    <location>
        <begin position="79"/>
        <end position="89"/>
    </location>
</feature>